<dbReference type="RefSeq" id="WP_185693676.1">
    <property type="nucleotide sequence ID" value="NZ_JACHVA010000116.1"/>
</dbReference>
<evidence type="ECO:0000313" key="4">
    <source>
        <dbReference type="Proteomes" id="UP000525652"/>
    </source>
</evidence>
<dbReference type="Proteomes" id="UP000525652">
    <property type="component" value="Unassembled WGS sequence"/>
</dbReference>
<evidence type="ECO:0000256" key="1">
    <source>
        <dbReference type="SAM" id="MobiDB-lite"/>
    </source>
</evidence>
<keyword evidence="2" id="KW-1133">Transmembrane helix</keyword>
<dbReference type="AlphaFoldDB" id="A0A7X1E5D0"/>
<feature type="region of interest" description="Disordered" evidence="1">
    <location>
        <begin position="330"/>
        <end position="359"/>
    </location>
</feature>
<gene>
    <name evidence="3" type="ORF">H5P30_14735</name>
</gene>
<proteinExistence type="predicted"/>
<keyword evidence="4" id="KW-1185">Reference proteome</keyword>
<accession>A0A7X1E5D0</accession>
<keyword evidence="2" id="KW-0472">Membrane</keyword>
<keyword evidence="2" id="KW-0812">Transmembrane</keyword>
<evidence type="ECO:0000256" key="2">
    <source>
        <dbReference type="SAM" id="Phobius"/>
    </source>
</evidence>
<protein>
    <recommendedName>
        <fullName evidence="5">VWA domain-containing protein</fullName>
    </recommendedName>
</protein>
<reference evidence="3 4" key="1">
    <citation type="submission" date="2020-07" db="EMBL/GenBank/DDBJ databases">
        <authorList>
            <person name="Feng X."/>
        </authorList>
    </citation>
    <scope>NUCLEOTIDE SEQUENCE [LARGE SCALE GENOMIC DNA]</scope>
    <source>
        <strain evidence="3 4">JCM14086</strain>
    </source>
</reference>
<comment type="caution">
    <text evidence="3">The sequence shown here is derived from an EMBL/GenBank/DDBJ whole genome shotgun (WGS) entry which is preliminary data.</text>
</comment>
<feature type="transmembrane region" description="Helical" evidence="2">
    <location>
        <begin position="12"/>
        <end position="37"/>
    </location>
</feature>
<name>A0A7X1E5D0_9BACT</name>
<sequence length="467" mass="53357">MYRPQKKPPNKILWGIMLGILGIHLLALIAFGSWTVYQAVVPKDPTFEEPPPVEKIERVQLEYKVRMQQQQQKSQRPKQKLQVKQVSDITMPDMDIAVPNINGSGGIGRFGEGGFGDLGDGGGLSLGEVSVDLFDIKAKGEKFLFVVDVRTDLLQDKKGGIPTYDVIKKDVIGLVNDLPSGVLFNMILFDRSRMEIWRPNLVPATSTNKEAFAEWIAPVNSSLKEKGIRTRNFRPKAEAQPLGKRILSDGWNTRNSQFMAMIAALEQQADAIYILSDSLPSLESIKERLIKDEKEIEDEREAYLDRIKDTTDFKSIEEYKTARKATSNEVSRRMKEFKERENKARQKKGIPPRVYTGGENNQLRSRMEKEVAKDFKNYVPNVRGYDSNEYTPIPERELRDWIEMQQRLIYDQNNDERPQLNAIIFKGEDETVSESEEDNIDDFVDIFDGDYRVLIGLGKIDSGDVRN</sequence>
<organism evidence="3 4">
    <name type="scientific">Puniceicoccus vermicola</name>
    <dbReference type="NCBI Taxonomy" id="388746"/>
    <lineage>
        <taxon>Bacteria</taxon>
        <taxon>Pseudomonadati</taxon>
        <taxon>Verrucomicrobiota</taxon>
        <taxon>Opitutia</taxon>
        <taxon>Puniceicoccales</taxon>
        <taxon>Puniceicoccaceae</taxon>
        <taxon>Puniceicoccus</taxon>
    </lineage>
</organism>
<evidence type="ECO:0008006" key="5">
    <source>
        <dbReference type="Google" id="ProtNLM"/>
    </source>
</evidence>
<evidence type="ECO:0000313" key="3">
    <source>
        <dbReference type="EMBL" id="MBC2603036.1"/>
    </source>
</evidence>
<dbReference type="EMBL" id="JACHVA010000116">
    <property type="protein sequence ID" value="MBC2603036.1"/>
    <property type="molecule type" value="Genomic_DNA"/>
</dbReference>
<feature type="compositionally biased region" description="Basic and acidic residues" evidence="1">
    <location>
        <begin position="330"/>
        <end position="344"/>
    </location>
</feature>